<feature type="compositionally biased region" description="Low complexity" evidence="2">
    <location>
        <begin position="85"/>
        <end position="94"/>
    </location>
</feature>
<feature type="region of interest" description="Disordered" evidence="2">
    <location>
        <begin position="51"/>
        <end position="153"/>
    </location>
</feature>
<evidence type="ECO:0000259" key="3">
    <source>
        <dbReference type="PROSITE" id="PS50888"/>
    </source>
</evidence>
<feature type="compositionally biased region" description="Polar residues" evidence="2">
    <location>
        <begin position="26"/>
        <end position="36"/>
    </location>
</feature>
<evidence type="ECO:0000313" key="5">
    <source>
        <dbReference type="Proteomes" id="UP000606974"/>
    </source>
</evidence>
<feature type="region of interest" description="Disordered" evidence="2">
    <location>
        <begin position="875"/>
        <end position="918"/>
    </location>
</feature>
<dbReference type="Pfam" id="PF00010">
    <property type="entry name" value="HLH"/>
    <property type="match status" value="1"/>
</dbReference>
<dbReference type="PROSITE" id="PS50888">
    <property type="entry name" value="BHLH"/>
    <property type="match status" value="1"/>
</dbReference>
<dbReference type="SUPFAM" id="SSF47459">
    <property type="entry name" value="HLH, helix-loop-helix DNA-binding domain"/>
    <property type="match status" value="1"/>
</dbReference>
<gene>
    <name evidence="4" type="ORF">GJ744_002196</name>
</gene>
<dbReference type="PANTHER" id="PTHR47336:SF4">
    <property type="entry name" value="BHLH TRANSCRIPTION FACTOR (EUROFUNG)"/>
    <property type="match status" value="1"/>
</dbReference>
<evidence type="ECO:0000256" key="1">
    <source>
        <dbReference type="SAM" id="Coils"/>
    </source>
</evidence>
<dbReference type="InterPro" id="IPR019006">
    <property type="entry name" value="Sre1_C"/>
</dbReference>
<dbReference type="PANTHER" id="PTHR47336">
    <property type="entry name" value="TRANSCRIPTION FACTOR HMS1-RELATED"/>
    <property type="match status" value="1"/>
</dbReference>
<dbReference type="GO" id="GO:0045944">
    <property type="term" value="P:positive regulation of transcription by RNA polymerase II"/>
    <property type="evidence" value="ECO:0007669"/>
    <property type="project" value="InterPro"/>
</dbReference>
<feature type="region of interest" description="Disordered" evidence="2">
    <location>
        <begin position="1"/>
        <end position="36"/>
    </location>
</feature>
<dbReference type="AlphaFoldDB" id="A0A8H7DYY6"/>
<feature type="domain" description="BHLH" evidence="3">
    <location>
        <begin position="147"/>
        <end position="220"/>
    </location>
</feature>
<dbReference type="Proteomes" id="UP000606974">
    <property type="component" value="Unassembled WGS sequence"/>
</dbReference>
<proteinExistence type="predicted"/>
<keyword evidence="5" id="KW-1185">Reference proteome</keyword>
<accession>A0A8H7DYY6</accession>
<evidence type="ECO:0000256" key="2">
    <source>
        <dbReference type="SAM" id="MobiDB-lite"/>
    </source>
</evidence>
<comment type="caution">
    <text evidence="4">The sequence shown here is derived from an EMBL/GenBank/DDBJ whole genome shotgun (WGS) entry which is preliminary data.</text>
</comment>
<feature type="compositionally biased region" description="Low complexity" evidence="2">
    <location>
        <begin position="103"/>
        <end position="117"/>
    </location>
</feature>
<evidence type="ECO:0000313" key="4">
    <source>
        <dbReference type="EMBL" id="KAF7504459.1"/>
    </source>
</evidence>
<protein>
    <recommendedName>
        <fullName evidence="3">BHLH domain-containing protein</fullName>
    </recommendedName>
</protein>
<dbReference type="SMART" id="SM00353">
    <property type="entry name" value="HLH"/>
    <property type="match status" value="1"/>
</dbReference>
<feature type="region of interest" description="Disordered" evidence="2">
    <location>
        <begin position="269"/>
        <end position="293"/>
    </location>
</feature>
<organism evidence="4 5">
    <name type="scientific">Endocarpon pusillum</name>
    <dbReference type="NCBI Taxonomy" id="364733"/>
    <lineage>
        <taxon>Eukaryota</taxon>
        <taxon>Fungi</taxon>
        <taxon>Dikarya</taxon>
        <taxon>Ascomycota</taxon>
        <taxon>Pezizomycotina</taxon>
        <taxon>Eurotiomycetes</taxon>
        <taxon>Chaetothyriomycetidae</taxon>
        <taxon>Verrucariales</taxon>
        <taxon>Verrucariaceae</taxon>
        <taxon>Endocarpon</taxon>
    </lineage>
</organism>
<sequence length="918" mass="101001">MEGSTAAPDWTQWMQWDGDGDEHQPGTYQSDIPPSTDVTLTSTSFAKIHPSQAVSPSSTVGSDLQPFLSIPKASSDGNPQSNGLPTPSHSSSSPETLHIPEPRLSGETLRSTSSSELSRLHLKRKSSHEQGPVTSTAAANDQQKPANKKRPHNVIEKRYRANLNDKIAELRQSVPSLRISATKGIKDGEDVEHEAEDPSGSTKLNKASILSKAVEYIRHLEIRNKRLDDENVALKQRLLKLERVLASDGNNGDERAVAFTSKSSVEVVDQETGKCSDQTRRAAEHPPQGLIPVPESMKKLRQNQPQEHYGSIYDAPQEGHKGGRRWPAKFMIGSLAGLMIVDGLNESQDGSDSKAKGLFGIPLEFMDGWWFLRSPRAFITAFMQYCRAGGVIPLIKGFLALSLLAFIVFTYLFNSKPTEVEQAERPSKLRKVPSLASPIEVRRQAWLTSIQTLGLPHHSFFPEWFAVTMEWLKYTVRLVVGFQTYAWITGRTEEDELARMKAWDIAVDAQLAGGDPEISRSRLVLSIFASGTLPQTPTRLMLKALHCRVVLWRVGHDGGVVSRTSNKIAVFLAHRQWRRAQRLAADTNVKDENALPAHLAELLRLDCEHVMLDAVLQRAYNLMYDRSIDEVSHGSNSLMDVVVEDHAIRSPLDAIAAWWSCQKLHHALILSLSEDEKDQALFKSTLDLASTIAPPLSAAHTRALAVKAVFIEQDRASNAQKVLSALPRSSPTRSHRSTHGNPLPVFIDSSMPLSACSEVATVLDCASIMIALGSRRTTTASASRECTVVDLFAGLHIDPEKTSLLSFAPAYHVLLQSLRNDDPGPGVRWLAQTARNLAVWARAHRGSKATESSSAGIVRKLDLLCNELEAGQAHETEHVRVRVHGSPRGHEPTTRRHSSVSNDTGYGSLGDAEADDTP</sequence>
<dbReference type="InterPro" id="IPR052099">
    <property type="entry name" value="Regulatory_TF_Diverse"/>
</dbReference>
<dbReference type="GO" id="GO:0032933">
    <property type="term" value="P:SREBP signaling pathway"/>
    <property type="evidence" value="ECO:0007669"/>
    <property type="project" value="InterPro"/>
</dbReference>
<dbReference type="Gene3D" id="4.10.280.10">
    <property type="entry name" value="Helix-loop-helix DNA-binding domain"/>
    <property type="match status" value="1"/>
</dbReference>
<feature type="compositionally biased region" description="Polar residues" evidence="2">
    <location>
        <begin position="132"/>
        <end position="145"/>
    </location>
</feature>
<feature type="coiled-coil region" evidence="1">
    <location>
        <begin position="217"/>
        <end position="244"/>
    </location>
</feature>
<dbReference type="Pfam" id="PF09427">
    <property type="entry name" value="DUF2014"/>
    <property type="match status" value="1"/>
</dbReference>
<dbReference type="InterPro" id="IPR011598">
    <property type="entry name" value="bHLH_dom"/>
</dbReference>
<dbReference type="InterPro" id="IPR036638">
    <property type="entry name" value="HLH_DNA-bd_sf"/>
</dbReference>
<dbReference type="OrthoDB" id="2133190at2759"/>
<feature type="compositionally biased region" description="Polar residues" evidence="2">
    <location>
        <begin position="52"/>
        <end position="62"/>
    </location>
</feature>
<keyword evidence="1" id="KW-0175">Coiled coil</keyword>
<reference evidence="4" key="1">
    <citation type="submission" date="2020-02" db="EMBL/GenBank/DDBJ databases">
        <authorList>
            <person name="Palmer J.M."/>
        </authorList>
    </citation>
    <scope>NUCLEOTIDE SEQUENCE</scope>
    <source>
        <strain evidence="4">EPUS1.4</strain>
        <tissue evidence="4">Thallus</tissue>
    </source>
</reference>
<feature type="compositionally biased region" description="Basic and acidic residues" evidence="2">
    <location>
        <begin position="271"/>
        <end position="284"/>
    </location>
</feature>
<dbReference type="EMBL" id="JAACFV010000137">
    <property type="protein sequence ID" value="KAF7504459.1"/>
    <property type="molecule type" value="Genomic_DNA"/>
</dbReference>
<name>A0A8H7DYY6_9EURO</name>
<dbReference type="GO" id="GO:0046983">
    <property type="term" value="F:protein dimerization activity"/>
    <property type="evidence" value="ECO:0007669"/>
    <property type="project" value="InterPro"/>
</dbReference>
<feature type="compositionally biased region" description="Polar residues" evidence="2">
    <location>
        <begin position="75"/>
        <end position="84"/>
    </location>
</feature>